<protein>
    <submittedName>
        <fullName evidence="1">Uncharacterized protein</fullName>
    </submittedName>
</protein>
<keyword evidence="2" id="KW-1185">Reference proteome</keyword>
<sequence length="47" mass="4730">MSDHLDDGGATLPIAAWVRTPDASRTSGGLNEHAQAALEQAGCPVAA</sequence>
<proteinExistence type="predicted"/>
<dbReference type="Proteomes" id="UP001430614">
    <property type="component" value="Unassembled WGS sequence"/>
</dbReference>
<evidence type="ECO:0000313" key="1">
    <source>
        <dbReference type="EMBL" id="MCC8405280.1"/>
    </source>
</evidence>
<reference evidence="1 2" key="1">
    <citation type="submission" date="2021-11" db="EMBL/GenBank/DDBJ databases">
        <authorList>
            <person name="Oh E.-T."/>
            <person name="Kim S.-B."/>
        </authorList>
    </citation>
    <scope>NUCLEOTIDE SEQUENCE [LARGE SCALE GENOMIC DNA]</scope>
    <source>
        <strain evidence="1 2">MMS20-SJTN17</strain>
    </source>
</reference>
<comment type="caution">
    <text evidence="1">The sequence shown here is derived from an EMBL/GenBank/DDBJ whole genome shotgun (WGS) entry which is preliminary data.</text>
</comment>
<dbReference type="RefSeq" id="WP_230564055.1">
    <property type="nucleotide sequence ID" value="NZ_JAJITC010000018.1"/>
</dbReference>
<name>A0ABS8KKQ0_9BURK</name>
<dbReference type="EMBL" id="JAJITC010000018">
    <property type="protein sequence ID" value="MCC8405280.1"/>
    <property type="molecule type" value="Genomic_DNA"/>
</dbReference>
<gene>
    <name evidence="1" type="ORF">LJ655_26025</name>
</gene>
<accession>A0ABS8KKQ0</accession>
<organism evidence="1 2">
    <name type="scientific">Paraburkholderia translucens</name>
    <dbReference type="NCBI Taxonomy" id="2886945"/>
    <lineage>
        <taxon>Bacteria</taxon>
        <taxon>Pseudomonadati</taxon>
        <taxon>Pseudomonadota</taxon>
        <taxon>Betaproteobacteria</taxon>
        <taxon>Burkholderiales</taxon>
        <taxon>Burkholderiaceae</taxon>
        <taxon>Paraburkholderia</taxon>
    </lineage>
</organism>
<evidence type="ECO:0000313" key="2">
    <source>
        <dbReference type="Proteomes" id="UP001430614"/>
    </source>
</evidence>